<accession>A0A1H6F3W1</accession>
<evidence type="ECO:0000256" key="6">
    <source>
        <dbReference type="ARBA" id="ARBA00022840"/>
    </source>
</evidence>
<dbReference type="InterPro" id="IPR050660">
    <property type="entry name" value="NEK_Ser/Thr_kinase"/>
</dbReference>
<evidence type="ECO:0000256" key="4">
    <source>
        <dbReference type="ARBA" id="ARBA00022741"/>
    </source>
</evidence>
<sequence length="316" mass="36107">MDTAKENNFFHHALALNQELKQYYVRKVLGGGGFGLTYLAEDTRLQRWVAIKEYFPNNLAVREATQHIHPTHQQDARGFAWGLDRFIREARVLVKFNHANIVKVHDFFKLNNTAYIVMEYERGQSLGDAMSAGETATEEEIMSILPPLLDALEAIHGVGILHRDIKPDNIYLRDRDNSPVLLDFGSARYDVSRHSSPMTSIVTRGYAPFEQYTTDGMQQGSWTDIYAMGGVLYRAITGNVPVDATERLGAVMRNEPDPLPSIYKQFRWKFNRHLLSGIDWAMNVMEKDRPQSIALWREKILPPSSFAGKLLSHLRK</sequence>
<dbReference type="InterPro" id="IPR011009">
    <property type="entry name" value="Kinase-like_dom_sf"/>
</dbReference>
<dbReference type="AlphaFoldDB" id="A0A1H6F3W1"/>
<keyword evidence="3 9" id="KW-0808">Transferase</keyword>
<name>A0A1H6F3W1_9GAMM</name>
<dbReference type="EMBL" id="FMSV02000127">
    <property type="protein sequence ID" value="SEH04868.1"/>
    <property type="molecule type" value="Genomic_DNA"/>
</dbReference>
<dbReference type="CDD" id="cd14014">
    <property type="entry name" value="STKc_PknB_like"/>
    <property type="match status" value="1"/>
</dbReference>
<feature type="binding site" evidence="7">
    <location>
        <position position="52"/>
    </location>
    <ligand>
        <name>ATP</name>
        <dbReference type="ChEBI" id="CHEBI:30616"/>
    </ligand>
</feature>
<reference evidence="9 10" key="1">
    <citation type="submission" date="2016-10" db="EMBL/GenBank/DDBJ databases">
        <authorList>
            <person name="de Groot N.N."/>
        </authorList>
    </citation>
    <scope>NUCLEOTIDE SEQUENCE [LARGE SCALE GENOMIC DNA]</scope>
    <source>
        <strain evidence="9">MBHS1</strain>
    </source>
</reference>
<evidence type="ECO:0000313" key="9">
    <source>
        <dbReference type="EMBL" id="SEH04868.1"/>
    </source>
</evidence>
<keyword evidence="10" id="KW-1185">Reference proteome</keyword>
<dbReference type="GO" id="GO:0004674">
    <property type="term" value="F:protein serine/threonine kinase activity"/>
    <property type="evidence" value="ECO:0007669"/>
    <property type="project" value="UniProtKB-EC"/>
</dbReference>
<evidence type="ECO:0000256" key="2">
    <source>
        <dbReference type="ARBA" id="ARBA00012513"/>
    </source>
</evidence>
<keyword evidence="4 7" id="KW-0547">Nucleotide-binding</keyword>
<protein>
    <recommendedName>
        <fullName evidence="2">non-specific serine/threonine protein kinase</fullName>
        <ecNumber evidence="2">2.7.11.1</ecNumber>
    </recommendedName>
</protein>
<dbReference type="PROSITE" id="PS50011">
    <property type="entry name" value="PROTEIN_KINASE_DOM"/>
    <property type="match status" value="1"/>
</dbReference>
<evidence type="ECO:0000256" key="1">
    <source>
        <dbReference type="ARBA" id="ARBA00010886"/>
    </source>
</evidence>
<dbReference type="Proteomes" id="UP000236724">
    <property type="component" value="Unassembled WGS sequence"/>
</dbReference>
<keyword evidence="5 9" id="KW-0418">Kinase</keyword>
<organism evidence="9 10">
    <name type="scientific">Candidatus Venteria ishoeyi</name>
    <dbReference type="NCBI Taxonomy" id="1899563"/>
    <lineage>
        <taxon>Bacteria</taxon>
        <taxon>Pseudomonadati</taxon>
        <taxon>Pseudomonadota</taxon>
        <taxon>Gammaproteobacteria</taxon>
        <taxon>Thiotrichales</taxon>
        <taxon>Thiotrichaceae</taxon>
        <taxon>Venteria</taxon>
    </lineage>
</organism>
<dbReference type="Pfam" id="PF00069">
    <property type="entry name" value="Pkinase"/>
    <property type="match status" value="1"/>
</dbReference>
<dbReference type="InterPro" id="IPR000719">
    <property type="entry name" value="Prot_kinase_dom"/>
</dbReference>
<dbReference type="PANTHER" id="PTHR43671:SF13">
    <property type="entry name" value="SERINE_THREONINE-PROTEIN KINASE NEK2"/>
    <property type="match status" value="1"/>
</dbReference>
<proteinExistence type="inferred from homology"/>
<evidence type="ECO:0000313" key="10">
    <source>
        <dbReference type="Proteomes" id="UP000236724"/>
    </source>
</evidence>
<dbReference type="Gene3D" id="3.30.200.20">
    <property type="entry name" value="Phosphorylase Kinase, domain 1"/>
    <property type="match status" value="1"/>
</dbReference>
<keyword evidence="6 7" id="KW-0067">ATP-binding</keyword>
<comment type="similarity">
    <text evidence="1">Belongs to the protein kinase superfamily. NEK Ser/Thr protein kinase family. NIMA subfamily.</text>
</comment>
<dbReference type="GO" id="GO:0005524">
    <property type="term" value="F:ATP binding"/>
    <property type="evidence" value="ECO:0007669"/>
    <property type="project" value="UniProtKB-UniRule"/>
</dbReference>
<dbReference type="EC" id="2.7.11.1" evidence="2"/>
<dbReference type="PROSITE" id="PS00107">
    <property type="entry name" value="PROTEIN_KINASE_ATP"/>
    <property type="match status" value="1"/>
</dbReference>
<dbReference type="SUPFAM" id="SSF56112">
    <property type="entry name" value="Protein kinase-like (PK-like)"/>
    <property type="match status" value="1"/>
</dbReference>
<feature type="domain" description="Protein kinase" evidence="8">
    <location>
        <begin position="23"/>
        <end position="301"/>
    </location>
</feature>
<dbReference type="PANTHER" id="PTHR43671">
    <property type="entry name" value="SERINE/THREONINE-PROTEIN KINASE NEK"/>
    <property type="match status" value="1"/>
</dbReference>
<dbReference type="RefSeq" id="WP_103918885.1">
    <property type="nucleotide sequence ID" value="NZ_FMSV02000127.1"/>
</dbReference>
<dbReference type="InterPro" id="IPR017441">
    <property type="entry name" value="Protein_kinase_ATP_BS"/>
</dbReference>
<dbReference type="PROSITE" id="PS00108">
    <property type="entry name" value="PROTEIN_KINASE_ST"/>
    <property type="match status" value="1"/>
</dbReference>
<evidence type="ECO:0000256" key="5">
    <source>
        <dbReference type="ARBA" id="ARBA00022777"/>
    </source>
</evidence>
<evidence type="ECO:0000259" key="8">
    <source>
        <dbReference type="PROSITE" id="PS50011"/>
    </source>
</evidence>
<dbReference type="SMART" id="SM00220">
    <property type="entry name" value="S_TKc"/>
    <property type="match status" value="1"/>
</dbReference>
<gene>
    <name evidence="9" type="primary">spkD_1</name>
    <name evidence="9" type="ORF">MBHS_00720</name>
</gene>
<dbReference type="InterPro" id="IPR008271">
    <property type="entry name" value="Ser/Thr_kinase_AS"/>
</dbReference>
<evidence type="ECO:0000256" key="3">
    <source>
        <dbReference type="ARBA" id="ARBA00022679"/>
    </source>
</evidence>
<evidence type="ECO:0000256" key="7">
    <source>
        <dbReference type="PROSITE-ProRule" id="PRU10141"/>
    </source>
</evidence>
<dbReference type="OrthoDB" id="9816047at2"/>
<dbReference type="Gene3D" id="1.10.510.10">
    <property type="entry name" value="Transferase(Phosphotransferase) domain 1"/>
    <property type="match status" value="1"/>
</dbReference>